<feature type="compositionally biased region" description="Polar residues" evidence="1">
    <location>
        <begin position="101"/>
        <end position="111"/>
    </location>
</feature>
<feature type="region of interest" description="Disordered" evidence="1">
    <location>
        <begin position="88"/>
        <end position="139"/>
    </location>
</feature>
<dbReference type="PANTHER" id="PTHR47584">
    <property type="match status" value="1"/>
</dbReference>
<comment type="caution">
    <text evidence="2">The sequence shown here is derived from an EMBL/GenBank/DDBJ whole genome shotgun (WGS) entry which is preliminary data.</text>
</comment>
<organism evidence="2 3">
    <name type="scientific">Rhodofomes roseus</name>
    <dbReference type="NCBI Taxonomy" id="34475"/>
    <lineage>
        <taxon>Eukaryota</taxon>
        <taxon>Fungi</taxon>
        <taxon>Dikarya</taxon>
        <taxon>Basidiomycota</taxon>
        <taxon>Agaricomycotina</taxon>
        <taxon>Agaricomycetes</taxon>
        <taxon>Polyporales</taxon>
        <taxon>Rhodofomes</taxon>
    </lineage>
</organism>
<name>A0ABQ8KVZ9_9APHY</name>
<dbReference type="RefSeq" id="XP_047784304.1">
    <property type="nucleotide sequence ID" value="XM_047921294.1"/>
</dbReference>
<reference evidence="2 3" key="1">
    <citation type="journal article" date="2021" name="Environ. Microbiol.">
        <title>Gene family expansions and transcriptome signatures uncover fungal adaptations to wood decay.</title>
        <authorList>
            <person name="Hage H."/>
            <person name="Miyauchi S."/>
            <person name="Viragh M."/>
            <person name="Drula E."/>
            <person name="Min B."/>
            <person name="Chaduli D."/>
            <person name="Navarro D."/>
            <person name="Favel A."/>
            <person name="Norest M."/>
            <person name="Lesage-Meessen L."/>
            <person name="Balint B."/>
            <person name="Merenyi Z."/>
            <person name="de Eugenio L."/>
            <person name="Morin E."/>
            <person name="Martinez A.T."/>
            <person name="Baldrian P."/>
            <person name="Stursova M."/>
            <person name="Martinez M.J."/>
            <person name="Novotny C."/>
            <person name="Magnuson J.K."/>
            <person name="Spatafora J.W."/>
            <person name="Maurice S."/>
            <person name="Pangilinan J."/>
            <person name="Andreopoulos W."/>
            <person name="LaButti K."/>
            <person name="Hundley H."/>
            <person name="Na H."/>
            <person name="Kuo A."/>
            <person name="Barry K."/>
            <person name="Lipzen A."/>
            <person name="Henrissat B."/>
            <person name="Riley R."/>
            <person name="Ahrendt S."/>
            <person name="Nagy L.G."/>
            <person name="Grigoriev I.V."/>
            <person name="Martin F."/>
            <person name="Rosso M.N."/>
        </authorList>
    </citation>
    <scope>NUCLEOTIDE SEQUENCE [LARGE SCALE GENOMIC DNA]</scope>
    <source>
        <strain evidence="2 3">CIRM-BRFM 1785</strain>
    </source>
</reference>
<dbReference type="EMBL" id="JADCUA010000001">
    <property type="protein sequence ID" value="KAH9843494.1"/>
    <property type="molecule type" value="Genomic_DNA"/>
</dbReference>
<evidence type="ECO:0000313" key="2">
    <source>
        <dbReference type="EMBL" id="KAH9843494.1"/>
    </source>
</evidence>
<dbReference type="PANTHER" id="PTHR47584:SF14">
    <property type="entry name" value="L10-INTERACTING MYB DOMAIN-CONTAINING PROTEIN-LIKE"/>
    <property type="match status" value="1"/>
</dbReference>
<dbReference type="Proteomes" id="UP000814176">
    <property type="component" value="Unassembled WGS sequence"/>
</dbReference>
<evidence type="ECO:0000256" key="1">
    <source>
        <dbReference type="SAM" id="MobiDB-lite"/>
    </source>
</evidence>
<gene>
    <name evidence="2" type="ORF">C8Q71DRAFT_719275</name>
</gene>
<accession>A0ABQ8KVZ9</accession>
<proteinExistence type="predicted"/>
<sequence length="139" mass="15668">MDGRDPDEFTPLLMHRIGTMLIIGRVASLRMSLSQSGFHWDPEHGADIDKHLEWVWQDYVKKNPGAEKFRNKGWPYYELMVHIMPSTAKGTHGFHPATEETGPTSDQQQPPAANKDPEPAEEVGPDNRSAVRLRAIPKA</sequence>
<evidence type="ECO:0000313" key="3">
    <source>
        <dbReference type="Proteomes" id="UP000814176"/>
    </source>
</evidence>
<keyword evidence="3" id="KW-1185">Reference proteome</keyword>
<protein>
    <submittedName>
        <fullName evidence="2">Uncharacterized protein</fullName>
    </submittedName>
</protein>
<dbReference type="GeneID" id="72002026"/>
<dbReference type="InterPro" id="IPR045026">
    <property type="entry name" value="LIMYB"/>
</dbReference>